<accession>A0A6A3AWG1</accession>
<dbReference type="Proteomes" id="UP000436088">
    <property type="component" value="Unassembled WGS sequence"/>
</dbReference>
<dbReference type="AlphaFoldDB" id="A0A6A3AWG1"/>
<feature type="domain" description="Galectin" evidence="2">
    <location>
        <begin position="1"/>
        <end position="151"/>
    </location>
</feature>
<protein>
    <recommendedName>
        <fullName evidence="1">Galectin</fullName>
    </recommendedName>
</protein>
<dbReference type="InterPro" id="IPR013320">
    <property type="entry name" value="ConA-like_dom_sf"/>
</dbReference>
<dbReference type="GO" id="GO:0030246">
    <property type="term" value="F:carbohydrate binding"/>
    <property type="evidence" value="ECO:0007669"/>
    <property type="project" value="UniProtKB-UniRule"/>
</dbReference>
<gene>
    <name evidence="3" type="ORF">F3Y22_tig00110384pilonHSYRG00592</name>
</gene>
<dbReference type="GO" id="GO:1901137">
    <property type="term" value="P:carbohydrate derivative biosynthetic process"/>
    <property type="evidence" value="ECO:0007669"/>
    <property type="project" value="UniProtKB-ARBA"/>
</dbReference>
<name>A0A6A3AWG1_HIBSY</name>
<keyword evidence="4" id="KW-1185">Reference proteome</keyword>
<sequence length="229" mass="25971">MSSQKVMLDSRLHGDKITEDPVIVQNTWTLAHDWGEEERCPAETSEKNNKVDELDQCNKFVGKDDNQTVKVHYHGSRVPSMGLRGIKSRRYFPFKQGSLFIATLRVGSEGIQMTVDGKHIKSFAYRETLEPWLASEVRISGDVKLISVLASGLPTSEDSDHTVDIEALKSVHLSLQRPVDLFIGVFSTANNFKRRMAVRRTWMQYPEVRSGTVVVRFSCEFLSLRIAII</sequence>
<reference evidence="3" key="1">
    <citation type="submission" date="2019-09" db="EMBL/GenBank/DDBJ databases">
        <title>Draft genome information of white flower Hibiscus syriacus.</title>
        <authorList>
            <person name="Kim Y.-M."/>
        </authorList>
    </citation>
    <scope>NUCLEOTIDE SEQUENCE [LARGE SCALE GENOMIC DNA]</scope>
    <source>
        <strain evidence="3">YM2019G1</strain>
    </source>
</reference>
<proteinExistence type="predicted"/>
<organism evidence="3 4">
    <name type="scientific">Hibiscus syriacus</name>
    <name type="common">Rose of Sharon</name>
    <dbReference type="NCBI Taxonomy" id="106335"/>
    <lineage>
        <taxon>Eukaryota</taxon>
        <taxon>Viridiplantae</taxon>
        <taxon>Streptophyta</taxon>
        <taxon>Embryophyta</taxon>
        <taxon>Tracheophyta</taxon>
        <taxon>Spermatophyta</taxon>
        <taxon>Magnoliopsida</taxon>
        <taxon>eudicotyledons</taxon>
        <taxon>Gunneridae</taxon>
        <taxon>Pentapetalae</taxon>
        <taxon>rosids</taxon>
        <taxon>malvids</taxon>
        <taxon>Malvales</taxon>
        <taxon>Malvaceae</taxon>
        <taxon>Malvoideae</taxon>
        <taxon>Hibiscus</taxon>
    </lineage>
</organism>
<dbReference type="PROSITE" id="PS51304">
    <property type="entry name" value="GALECTIN"/>
    <property type="match status" value="1"/>
</dbReference>
<dbReference type="Gene3D" id="2.60.120.200">
    <property type="match status" value="1"/>
</dbReference>
<dbReference type="SMART" id="SM00908">
    <property type="entry name" value="Gal-bind_lectin"/>
    <property type="match status" value="1"/>
</dbReference>
<dbReference type="Pfam" id="PF00337">
    <property type="entry name" value="Gal-bind_lectin"/>
    <property type="match status" value="1"/>
</dbReference>
<evidence type="ECO:0000256" key="1">
    <source>
        <dbReference type="RuleBase" id="RU102079"/>
    </source>
</evidence>
<dbReference type="UniPathway" id="UPA00378"/>
<dbReference type="GO" id="GO:0016757">
    <property type="term" value="F:glycosyltransferase activity"/>
    <property type="evidence" value="ECO:0007669"/>
    <property type="project" value="UniProtKB-KW"/>
</dbReference>
<evidence type="ECO:0000313" key="4">
    <source>
        <dbReference type="Proteomes" id="UP000436088"/>
    </source>
</evidence>
<dbReference type="SUPFAM" id="SSF49899">
    <property type="entry name" value="Concanavalin A-like lectins/glucanases"/>
    <property type="match status" value="1"/>
</dbReference>
<dbReference type="InterPro" id="IPR001079">
    <property type="entry name" value="Galectin_CRD"/>
</dbReference>
<dbReference type="EMBL" id="VEPZ02000964">
    <property type="protein sequence ID" value="KAE8707355.1"/>
    <property type="molecule type" value="Genomic_DNA"/>
</dbReference>
<comment type="caution">
    <text evidence="3">The sequence shown here is derived from an EMBL/GenBank/DDBJ whole genome shotgun (WGS) entry which is preliminary data.</text>
</comment>
<evidence type="ECO:0000313" key="3">
    <source>
        <dbReference type="EMBL" id="KAE8707355.1"/>
    </source>
</evidence>
<evidence type="ECO:0000259" key="2">
    <source>
        <dbReference type="PROSITE" id="PS51304"/>
    </source>
</evidence>
<keyword evidence="1" id="KW-0430">Lectin</keyword>